<accession>A0A5B7HIZ2</accession>
<name>A0A5B7HIZ2_PORTR</name>
<sequence>MEEKIVLSSIMRHFRVESTTRREDLRILGELILRPENGNMVKLWPRSAKV</sequence>
<dbReference type="Proteomes" id="UP000324222">
    <property type="component" value="Unassembled WGS sequence"/>
</dbReference>
<evidence type="ECO:0000313" key="2">
    <source>
        <dbReference type="EMBL" id="MPC69515.1"/>
    </source>
</evidence>
<dbReference type="AlphaFoldDB" id="A0A5B7HIZ2"/>
<reference evidence="2 3" key="1">
    <citation type="submission" date="2019-05" db="EMBL/GenBank/DDBJ databases">
        <title>Another draft genome of Portunus trituberculatus and its Hox gene families provides insights of decapod evolution.</title>
        <authorList>
            <person name="Jeong J.-H."/>
            <person name="Song I."/>
            <person name="Kim S."/>
            <person name="Choi T."/>
            <person name="Kim D."/>
            <person name="Ryu S."/>
            <person name="Kim W."/>
        </authorList>
    </citation>
    <scope>NUCLEOTIDE SEQUENCE [LARGE SCALE GENOMIC DNA]</scope>
    <source>
        <tissue evidence="2">Muscle</tissue>
    </source>
</reference>
<dbReference type="GO" id="GO:0004497">
    <property type="term" value="F:monooxygenase activity"/>
    <property type="evidence" value="ECO:0007669"/>
    <property type="project" value="UniProtKB-KW"/>
</dbReference>
<organism evidence="2 3">
    <name type="scientific">Portunus trituberculatus</name>
    <name type="common">Swimming crab</name>
    <name type="synonym">Neptunus trituberculatus</name>
    <dbReference type="NCBI Taxonomy" id="210409"/>
    <lineage>
        <taxon>Eukaryota</taxon>
        <taxon>Metazoa</taxon>
        <taxon>Ecdysozoa</taxon>
        <taxon>Arthropoda</taxon>
        <taxon>Crustacea</taxon>
        <taxon>Multicrustacea</taxon>
        <taxon>Malacostraca</taxon>
        <taxon>Eumalacostraca</taxon>
        <taxon>Eucarida</taxon>
        <taxon>Decapoda</taxon>
        <taxon>Pleocyemata</taxon>
        <taxon>Brachyura</taxon>
        <taxon>Eubrachyura</taxon>
        <taxon>Portunoidea</taxon>
        <taxon>Portunidae</taxon>
        <taxon>Portuninae</taxon>
        <taxon>Portunus</taxon>
    </lineage>
</organism>
<proteinExistence type="predicted"/>
<dbReference type="GO" id="GO:0005506">
    <property type="term" value="F:iron ion binding"/>
    <property type="evidence" value="ECO:0007669"/>
    <property type="project" value="InterPro"/>
</dbReference>
<dbReference type="GO" id="GO:0016705">
    <property type="term" value="F:oxidoreductase activity, acting on paired donors, with incorporation or reduction of molecular oxygen"/>
    <property type="evidence" value="ECO:0007669"/>
    <property type="project" value="InterPro"/>
</dbReference>
<gene>
    <name evidence="2" type="primary">Cyp4c3_1</name>
    <name evidence="2" type="ORF">E2C01_063741</name>
</gene>
<keyword evidence="1" id="KW-0503">Monooxygenase</keyword>
<keyword evidence="1" id="KW-0560">Oxidoreductase</keyword>
<dbReference type="SUPFAM" id="SSF48264">
    <property type="entry name" value="Cytochrome P450"/>
    <property type="match status" value="1"/>
</dbReference>
<protein>
    <submittedName>
        <fullName evidence="2">Cytochrome P450 4c3</fullName>
    </submittedName>
</protein>
<dbReference type="OrthoDB" id="1470350at2759"/>
<evidence type="ECO:0000256" key="1">
    <source>
        <dbReference type="ARBA" id="ARBA00023033"/>
    </source>
</evidence>
<dbReference type="EMBL" id="VSRR010029557">
    <property type="protein sequence ID" value="MPC69515.1"/>
    <property type="molecule type" value="Genomic_DNA"/>
</dbReference>
<dbReference type="InterPro" id="IPR036396">
    <property type="entry name" value="Cyt_P450_sf"/>
</dbReference>
<dbReference type="GO" id="GO:0020037">
    <property type="term" value="F:heme binding"/>
    <property type="evidence" value="ECO:0007669"/>
    <property type="project" value="InterPro"/>
</dbReference>
<comment type="caution">
    <text evidence="2">The sequence shown here is derived from an EMBL/GenBank/DDBJ whole genome shotgun (WGS) entry which is preliminary data.</text>
</comment>
<evidence type="ECO:0000313" key="3">
    <source>
        <dbReference type="Proteomes" id="UP000324222"/>
    </source>
</evidence>
<keyword evidence="3" id="KW-1185">Reference proteome</keyword>